<evidence type="ECO:0000313" key="1">
    <source>
        <dbReference type="EMBL" id="KFB69920.1"/>
    </source>
</evidence>
<name>A0A084Y5C6_9PROT</name>
<comment type="caution">
    <text evidence="1">The sequence shown here is derived from an EMBL/GenBank/DDBJ whole genome shotgun (WGS) entry which is preliminary data.</text>
</comment>
<gene>
    <name evidence="1" type="ORF">CAPSK01_000316</name>
</gene>
<organism evidence="1 2">
    <name type="scientific">Candidatus Accumulibacter vicinus</name>
    <dbReference type="NCBI Taxonomy" id="2954382"/>
    <lineage>
        <taxon>Bacteria</taxon>
        <taxon>Pseudomonadati</taxon>
        <taxon>Pseudomonadota</taxon>
        <taxon>Betaproteobacteria</taxon>
        <taxon>Candidatus Accumulibacter</taxon>
    </lineage>
</organism>
<reference evidence="1 2" key="1">
    <citation type="submission" date="2014-07" db="EMBL/GenBank/DDBJ databases">
        <title>Expanding our view of genomic diversity in Candidatus Accumulibacter clades.</title>
        <authorList>
            <person name="Skennerton C.T."/>
            <person name="Barr J.J."/>
            <person name="Slater F.R."/>
            <person name="Bond P.L."/>
            <person name="Tyson G.W."/>
        </authorList>
    </citation>
    <scope>NUCLEOTIDE SEQUENCE [LARGE SCALE GENOMIC DNA]</scope>
    <source>
        <strain evidence="2">SK-01</strain>
    </source>
</reference>
<proteinExistence type="predicted"/>
<sequence length="249" mass="28724">MKARDLFPDQLAREQLSASQLADFEGLWSLSTDWHEAPNERRGGWSGVSRHVLDDGSAIFLKRQENHLCRTLRHPWRGIPTFYREYLNILRLGAHQVGAVEALYYGDRPEPGRWRAILVTRALDSFISLDEWNVTAGNGEPSQRQSLITATARACARLHHHCLQHSCLYGKHVFVRRIPAMGNTYQESDVRFIDLEKLRQGISRERVRRHDLDQLLRHTDGWNDGDWNIFHAAYRQQQAALQEPPVTAG</sequence>
<keyword evidence="1" id="KW-0808">Transferase</keyword>
<dbReference type="STRING" id="1457154.CAPSK01_000316"/>
<dbReference type="GO" id="GO:0016301">
    <property type="term" value="F:kinase activity"/>
    <property type="evidence" value="ECO:0007669"/>
    <property type="project" value="UniProtKB-KW"/>
</dbReference>
<protein>
    <submittedName>
        <fullName evidence="1">Lipopolysaccharide core heptose(I) kinase RfaP</fullName>
    </submittedName>
</protein>
<keyword evidence="1" id="KW-0418">Kinase</keyword>
<dbReference type="Pfam" id="PF06293">
    <property type="entry name" value="Kdo"/>
    <property type="match status" value="1"/>
</dbReference>
<dbReference type="PIRSF" id="PIRSF026326">
    <property type="entry name" value="InaA"/>
    <property type="match status" value="1"/>
</dbReference>
<dbReference type="EMBL" id="JDSS02000006">
    <property type="protein sequence ID" value="KFB69920.1"/>
    <property type="molecule type" value="Genomic_DNA"/>
</dbReference>
<dbReference type="Proteomes" id="UP000019812">
    <property type="component" value="Unassembled WGS sequence"/>
</dbReference>
<evidence type="ECO:0000313" key="2">
    <source>
        <dbReference type="Proteomes" id="UP000019812"/>
    </source>
</evidence>
<dbReference type="RefSeq" id="WP_273702846.1">
    <property type="nucleotide sequence ID" value="NZ_JDSS02000006.1"/>
</dbReference>
<dbReference type="InterPro" id="IPR027023">
    <property type="entry name" value="Put_LipoPS_kinase_InaA"/>
</dbReference>
<dbReference type="AlphaFoldDB" id="A0A084Y5C6"/>
<accession>A0A084Y5C6</accession>